<organism evidence="12 13">
    <name type="scientific">Cohnella cellulosilytica</name>
    <dbReference type="NCBI Taxonomy" id="986710"/>
    <lineage>
        <taxon>Bacteria</taxon>
        <taxon>Bacillati</taxon>
        <taxon>Bacillota</taxon>
        <taxon>Bacilli</taxon>
        <taxon>Bacillales</taxon>
        <taxon>Paenibacillaceae</taxon>
        <taxon>Cohnella</taxon>
    </lineage>
</organism>
<dbReference type="InterPro" id="IPR014030">
    <property type="entry name" value="Ketoacyl_synth_N"/>
</dbReference>
<dbReference type="SMART" id="SM00823">
    <property type="entry name" value="PKS_PP"/>
    <property type="match status" value="2"/>
</dbReference>
<dbReference type="Gene3D" id="3.30.559.30">
    <property type="entry name" value="Nonribosomal peptide synthetase, condensation domain"/>
    <property type="match status" value="2"/>
</dbReference>
<feature type="domain" description="Carrier" evidence="10">
    <location>
        <begin position="945"/>
        <end position="1022"/>
    </location>
</feature>
<evidence type="ECO:0000256" key="5">
    <source>
        <dbReference type="ARBA" id="ARBA00022598"/>
    </source>
</evidence>
<dbReference type="SUPFAM" id="SSF53901">
    <property type="entry name" value="Thiolase-like"/>
    <property type="match status" value="1"/>
</dbReference>
<protein>
    <submittedName>
        <fullName evidence="12">Amino acid adenylation domain-containing protein</fullName>
    </submittedName>
</protein>
<dbReference type="InterPro" id="IPR050091">
    <property type="entry name" value="PKS_NRPS_Biosynth_Enz"/>
</dbReference>
<dbReference type="InterPro" id="IPR009081">
    <property type="entry name" value="PP-bd_ACP"/>
</dbReference>
<dbReference type="InterPro" id="IPR001242">
    <property type="entry name" value="Condensation_dom"/>
</dbReference>
<dbReference type="Gene3D" id="3.30.70.3290">
    <property type="match status" value="1"/>
</dbReference>
<dbReference type="CDD" id="cd00833">
    <property type="entry name" value="PKS"/>
    <property type="match status" value="1"/>
</dbReference>
<dbReference type="CDD" id="cd19535">
    <property type="entry name" value="Cyc_NRPS"/>
    <property type="match status" value="2"/>
</dbReference>
<keyword evidence="7" id="KW-0045">Antibiotic biosynthesis</keyword>
<dbReference type="Gene3D" id="3.40.366.10">
    <property type="entry name" value="Malonyl-Coenzyme A Acyl Carrier Protein, domain 2"/>
    <property type="match status" value="1"/>
</dbReference>
<keyword evidence="3" id="KW-0596">Phosphopantetheine</keyword>
<dbReference type="Pfam" id="PF00550">
    <property type="entry name" value="PP-binding"/>
    <property type="match status" value="2"/>
</dbReference>
<dbReference type="Gene3D" id="1.10.10.1830">
    <property type="entry name" value="Non-ribosomal peptide synthase, adenylation domain"/>
    <property type="match status" value="1"/>
</dbReference>
<keyword evidence="6" id="KW-0808">Transferase</keyword>
<dbReference type="Pfam" id="PF00109">
    <property type="entry name" value="ketoacyl-synt"/>
    <property type="match status" value="1"/>
</dbReference>
<accession>A0ABW2FSK6</accession>
<evidence type="ECO:0000256" key="2">
    <source>
        <dbReference type="ARBA" id="ARBA00006432"/>
    </source>
</evidence>
<dbReference type="Pfam" id="PF16197">
    <property type="entry name" value="KAsynt_C_assoc"/>
    <property type="match status" value="1"/>
</dbReference>
<dbReference type="InterPro" id="IPR042099">
    <property type="entry name" value="ANL_N_sf"/>
</dbReference>
<comment type="caution">
    <text evidence="12">The sequence shown here is derived from an EMBL/GenBank/DDBJ whole genome shotgun (WGS) entry which is preliminary data.</text>
</comment>
<dbReference type="PROSITE" id="PS52004">
    <property type="entry name" value="KS3_2"/>
    <property type="match status" value="1"/>
</dbReference>
<gene>
    <name evidence="12" type="ORF">ACFQMJ_34905</name>
</gene>
<dbReference type="InterPro" id="IPR020806">
    <property type="entry name" value="PKS_PP-bd"/>
</dbReference>
<dbReference type="InterPro" id="IPR014043">
    <property type="entry name" value="Acyl_transferase_dom"/>
</dbReference>
<dbReference type="InterPro" id="IPR057737">
    <property type="entry name" value="Condensation_MtbB-like"/>
</dbReference>
<name>A0ABW2FSK6_9BACL</name>
<dbReference type="PROSITE" id="PS50075">
    <property type="entry name" value="CARRIER"/>
    <property type="match status" value="2"/>
</dbReference>
<comment type="similarity">
    <text evidence="9">In the C-terminal section; belongs to the NRP synthetase family.</text>
</comment>
<dbReference type="PANTHER" id="PTHR43775:SF51">
    <property type="entry name" value="INACTIVE PHENOLPHTHIOCEROL SYNTHESIS POLYKETIDE SYNTHASE TYPE I PKS1-RELATED"/>
    <property type="match status" value="1"/>
</dbReference>
<dbReference type="InterPro" id="IPR020841">
    <property type="entry name" value="PKS_Beta-ketoAc_synthase_dom"/>
</dbReference>
<feature type="domain" description="Carrier" evidence="10">
    <location>
        <begin position="1996"/>
        <end position="2071"/>
    </location>
</feature>
<dbReference type="Pfam" id="PF00668">
    <property type="entry name" value="Condensation"/>
    <property type="match status" value="2"/>
</dbReference>
<dbReference type="RefSeq" id="WP_378052027.1">
    <property type="nucleotide sequence ID" value="NZ_JBHMDN010000041.1"/>
</dbReference>
<dbReference type="SUPFAM" id="SSF52777">
    <property type="entry name" value="CoA-dependent acyltransferases"/>
    <property type="match status" value="4"/>
</dbReference>
<dbReference type="NCBIfam" id="TIGR01733">
    <property type="entry name" value="AA-adenyl-dom"/>
    <property type="match status" value="1"/>
</dbReference>
<dbReference type="InterPro" id="IPR041464">
    <property type="entry name" value="TubC_N"/>
</dbReference>
<evidence type="ECO:0000256" key="4">
    <source>
        <dbReference type="ARBA" id="ARBA00022553"/>
    </source>
</evidence>
<dbReference type="InterPro" id="IPR000873">
    <property type="entry name" value="AMP-dep_synth/lig_dom"/>
</dbReference>
<dbReference type="SUPFAM" id="SSF56801">
    <property type="entry name" value="Acetyl-CoA synthetase-like"/>
    <property type="match status" value="1"/>
</dbReference>
<dbReference type="InterPro" id="IPR014031">
    <property type="entry name" value="Ketoacyl_synth_C"/>
</dbReference>
<evidence type="ECO:0000313" key="13">
    <source>
        <dbReference type="Proteomes" id="UP001596378"/>
    </source>
</evidence>
<dbReference type="Gene3D" id="1.10.1200.10">
    <property type="entry name" value="ACP-like"/>
    <property type="match status" value="2"/>
</dbReference>
<proteinExistence type="inferred from homology"/>
<reference evidence="13" key="1">
    <citation type="journal article" date="2019" name="Int. J. Syst. Evol. Microbiol.">
        <title>The Global Catalogue of Microorganisms (GCM) 10K type strain sequencing project: providing services to taxonomists for standard genome sequencing and annotation.</title>
        <authorList>
            <consortium name="The Broad Institute Genomics Platform"/>
            <consortium name="The Broad Institute Genome Sequencing Center for Infectious Disease"/>
            <person name="Wu L."/>
            <person name="Ma J."/>
        </authorList>
    </citation>
    <scope>NUCLEOTIDE SEQUENCE [LARGE SCALE GENOMIC DNA]</scope>
    <source>
        <strain evidence="13">KCTC 12907</strain>
    </source>
</reference>
<dbReference type="Pfam" id="PF02801">
    <property type="entry name" value="Ketoacyl-synt_C"/>
    <property type="match status" value="1"/>
</dbReference>
<dbReference type="InterPro" id="IPR045851">
    <property type="entry name" value="AMP-bd_C_sf"/>
</dbReference>
<dbReference type="EMBL" id="JBHTAI010000042">
    <property type="protein sequence ID" value="MFC7153745.1"/>
    <property type="molecule type" value="Genomic_DNA"/>
</dbReference>
<keyword evidence="4" id="KW-0597">Phosphoprotein</keyword>
<dbReference type="SMART" id="SM00825">
    <property type="entry name" value="PKS_KS"/>
    <property type="match status" value="1"/>
</dbReference>
<dbReference type="Pfam" id="PF00501">
    <property type="entry name" value="AMP-binding"/>
    <property type="match status" value="1"/>
</dbReference>
<dbReference type="PROSITE" id="PS00455">
    <property type="entry name" value="AMP_BINDING"/>
    <property type="match status" value="1"/>
</dbReference>
<dbReference type="InterPro" id="IPR010071">
    <property type="entry name" value="AA_adenyl_dom"/>
</dbReference>
<dbReference type="InterPro" id="IPR020845">
    <property type="entry name" value="AMP-binding_CS"/>
</dbReference>
<dbReference type="InterPro" id="IPR016039">
    <property type="entry name" value="Thiolase-like"/>
</dbReference>
<dbReference type="InterPro" id="IPR044894">
    <property type="entry name" value="TubC_N_sf"/>
</dbReference>
<dbReference type="InterPro" id="IPR016035">
    <property type="entry name" value="Acyl_Trfase/lysoPLipase"/>
</dbReference>
<dbReference type="InterPro" id="IPR023213">
    <property type="entry name" value="CAT-like_dom_sf"/>
</dbReference>
<dbReference type="PANTHER" id="PTHR43775">
    <property type="entry name" value="FATTY ACID SYNTHASE"/>
    <property type="match status" value="1"/>
</dbReference>
<dbReference type="Gene3D" id="3.30.559.10">
    <property type="entry name" value="Chloramphenicol acetyltransferase-like domain"/>
    <property type="match status" value="2"/>
</dbReference>
<evidence type="ECO:0000256" key="9">
    <source>
        <dbReference type="ARBA" id="ARBA00029443"/>
    </source>
</evidence>
<dbReference type="InterPro" id="IPR001227">
    <property type="entry name" value="Ac_transferase_dom_sf"/>
</dbReference>
<dbReference type="Gene3D" id="3.30.300.30">
    <property type="match status" value="1"/>
</dbReference>
<dbReference type="Pfam" id="PF00698">
    <property type="entry name" value="Acyl_transf_1"/>
    <property type="match status" value="1"/>
</dbReference>
<evidence type="ECO:0000313" key="12">
    <source>
        <dbReference type="EMBL" id="MFC7153745.1"/>
    </source>
</evidence>
<dbReference type="SMART" id="SM00827">
    <property type="entry name" value="PKS_AT"/>
    <property type="match status" value="1"/>
</dbReference>
<dbReference type="Gene3D" id="3.40.50.12780">
    <property type="entry name" value="N-terminal domain of ligase-like"/>
    <property type="match status" value="1"/>
</dbReference>
<feature type="domain" description="Ketosynthase family 3 (KS3)" evidence="11">
    <location>
        <begin position="34"/>
        <end position="458"/>
    </location>
</feature>
<sequence>MSEASESRAGVLKQALTEIRRLKRELNARRTGMSEPIAVIGMACRLPGGIAGPAELWEALLAKKELIGDAPSSRRSGDWEERLAAHPALRRAGYLTEDIESFDCRLFRMSPKEAERTDPQHRLFLKICYEALENAGYPPDRLRGTATGVYAGVSSPDYAQALFEDSKQRQVLEPGDVTGSGFSFLSGRVSYVFGLQGPGITIDTACSSSLVCVDQACKGLTAGDCDMAIAGGVNLLYSPATTELLSTLHILSPDGVVRSFDAQANGTVRGEGCGAVILKRLSDAERDGDRIHAVIRGSGVNQDGMSSGLTAPYGPAQEKLLARVWARSGIDSCDIGYIEAHGTGTELGDPIELNALGQVMAKDRRTPLYVGTVKANIGHLEAAAGIAGLIKAVLAVENGQIPGQPRFEKPSSHIQWEELSLEVPRETIDWKMSANRLRVAGVSSFGLSGTNAHVVVEQYRGLSERAEPSREDAIKPFPFKFSSVTGKGLRDQLEAMADFLDANAEASPPDMADLSRSQNGGKADWPERAVLWAESPEKLRAAIREALEGRAPADMLHGKTVRKVVFLFTGQGSQYPGMFAGLYRDNRIFREVLDECAACYRKLTGRDLTELLFTPGGRLHETRYTQPALFAVEYALARMWIAYGIEPELMIGHSVGEYAAACVAGVFGLADAMKLITARGELMYALSEGGGMAAIAADREMVARKLAGRGRVTVAAVNGPEQTVISGDGEEVSEICAALAAEGIRSVPLQVSHAFHSPLMQPMLESFRAVARDIRYQAPTRAILSNVTGGPIGAEIADWTYWSRHVMAEVKFMDGIRSIARPEEHVFLEVGPAPVLSTLVERICGDRAECLFSHEAGAADSERLERTLYRLYVRGAAVRWRAWYAEAAPCRMKAPNYRFDEKRYGIPRRALGGNRRLAEGEDRRGNVEETTFFSAPAVPAVRFIADTEAAKEYVRRSLVRELKLEESELTEDQNLLLLGVDSIAAARLTASWRQELAVRLDPGVLLNRCTVRDWAEAILGAAAEAGPADTAAPAFDPEAQYEPFPLNEVQNAYFAGRSSEMEWGGVGCYASFEFDVPELDPRRFEQALSALVRRHGMLRCLISPDGWQQISPSVELPLTVYRRASIPDLPEHLRAVRETMATQVLPLGQPMFDMRLSELDGGCWRIHFGVDFLIADALSLYIFWRDMDRLYAGESLPELETTYRDYAVYAHGCRRGGDYERDKAYWLRRADDFPSAPEIPVNRTEAGRAAKRFVRRHYRLDREAWTKFKQAAAARRLTPSAALLGLYGEVLSAWGGGSRFAVMLTVFNRDAVHPQIDRVIGDFTRLMAVEIRREAGAAAENAAAVQARMREDMAHSRYSAIDFVRELNKKDSAGQRIYPFVFTSALGMEQLNGEAADGFLDRMGWAMSSTPQVWLDHQVYHDRDGVMLSWDTLDGVFPPGLVDAMFEKYVELVVRAANEESFWSKTLTDLRTERERQTQERANDTFRDMEEALLHERIRDRAAAGAGSPAVICAGRTYSYGELLARADQVSELLQERGVRKGDLVALQLGKSFDQIAAALGILQIGAAYAALPVGQPPGRTLETLRQAGIAVLVGESRIFEEEEGIAELTPQEMDRKRGVWRERDIKSSDLAYVIYTSGSTGRPKGVCITHGAAWNTISDVNRRLDVTAEDRILGVSSLSFDLSVYDIFGLLAAGGTLVLPTEAERIDPQCWDRLARRHRVSLWNSAPTLFGMYVDYLLTGSAADTGDIAIRHVLLSGDWIPLSLPDKLARTLPGANLTSLGGATEASIWSNYWEVAGIDPAWRSIPYGSPLANQTFHILDEFGRPCPDRVPGRLHIAGKGLAEGYWKEPELTGQTFFYHDELRRRVYDTGDYGCYMPDGAIEFLGRKDSQLKINGYRIEIGEVEAALRRCGFAEPIILPVGERMDSKKLFAFVRERPETFAETAAKRALRNELPDYMVPERIVAVERYPATDNGKIDRKRLLELAASEPSPARVDETRRPEHPMLREIRTVLHLPDLAPEDNLGDRGVSSVDIIRLANHLEAEYGDRPSVGDMVRYRTVSELLDYYGSRQLGVNSQSDPGAASQEPEPLPPESFAEMERLVQRCRAGGIELQAESGRLRFTAPRGAMTPELQADLKTNKAALIAYLQTEEASAAAEAQRPFRLTPIQLAYVLGRSPDYELGNTSAHYYAEYACADLDSVRLERAINETIGRHEMLRTVVYGNGTQQLLRETPLYSMPVQSVAGLHELEEIRSEWSHRRYELGEWPMFHIRLSRLPDRRTVLHLSFDCLILDGWSAELLFREIFDAYAGQPVAKPDFTFREYLNKEKGWLEQTGYLAKATAYWERRRSDMPPAPELPYKRPFAEIAEPHFRRLKYVLTPENTRLYHERIRKHRVTSSAVLCTAFMKVLSERSARPELTLNLTLFNRLPLHPDVPLMLGDFTNVTLISYKGARDSFIGETEEIQSQLWEAIEHRAYSGLDLLRQLSRDTPGKAVMPVVFTSLLFGDALAGEAGTLPPGMEEIYAISQTPQVALDHQAYERNGSLTLIWDYVEEAFDKAFAERLFDAYVHLVERLIADEDWSLEFAVELPDGMRS</sequence>
<evidence type="ECO:0000256" key="7">
    <source>
        <dbReference type="ARBA" id="ARBA00023194"/>
    </source>
</evidence>
<dbReference type="SUPFAM" id="SSF47336">
    <property type="entry name" value="ACP-like"/>
    <property type="match status" value="2"/>
</dbReference>
<dbReference type="SUPFAM" id="SSF52151">
    <property type="entry name" value="FabD/lysophospholipase-like"/>
    <property type="match status" value="1"/>
</dbReference>
<comment type="cofactor">
    <cofactor evidence="1">
        <name>pantetheine 4'-phosphate</name>
        <dbReference type="ChEBI" id="CHEBI:47942"/>
    </cofactor>
</comment>
<evidence type="ECO:0000256" key="3">
    <source>
        <dbReference type="ARBA" id="ARBA00022450"/>
    </source>
</evidence>
<dbReference type="InterPro" id="IPR036736">
    <property type="entry name" value="ACP-like_sf"/>
</dbReference>
<dbReference type="Pfam" id="PF18563">
    <property type="entry name" value="TubC_N"/>
    <property type="match status" value="1"/>
</dbReference>
<evidence type="ECO:0000256" key="8">
    <source>
        <dbReference type="ARBA" id="ARBA00023268"/>
    </source>
</evidence>
<dbReference type="SUPFAM" id="SSF55048">
    <property type="entry name" value="Probable ACP-binding domain of malonyl-CoA ACP transacylase"/>
    <property type="match status" value="1"/>
</dbReference>
<dbReference type="InterPro" id="IPR016036">
    <property type="entry name" value="Malonyl_transacylase_ACP-bd"/>
</dbReference>
<keyword evidence="5" id="KW-0436">Ligase</keyword>
<dbReference type="InterPro" id="IPR032821">
    <property type="entry name" value="PKS_assoc"/>
</dbReference>
<dbReference type="Proteomes" id="UP001596378">
    <property type="component" value="Unassembled WGS sequence"/>
</dbReference>
<evidence type="ECO:0000259" key="11">
    <source>
        <dbReference type="PROSITE" id="PS52004"/>
    </source>
</evidence>
<keyword evidence="13" id="KW-1185">Reference proteome</keyword>
<comment type="similarity">
    <text evidence="2">Belongs to the ATP-dependent AMP-binding enzyme family.</text>
</comment>
<evidence type="ECO:0000259" key="10">
    <source>
        <dbReference type="PROSITE" id="PS50075"/>
    </source>
</evidence>
<evidence type="ECO:0000256" key="1">
    <source>
        <dbReference type="ARBA" id="ARBA00001957"/>
    </source>
</evidence>
<keyword evidence="8" id="KW-0511">Multifunctional enzyme</keyword>
<evidence type="ECO:0000256" key="6">
    <source>
        <dbReference type="ARBA" id="ARBA00022679"/>
    </source>
</evidence>
<dbReference type="Gene3D" id="3.40.47.10">
    <property type="match status" value="1"/>
</dbReference>